<gene>
    <name evidence="1" type="ORF">L9F63_003734</name>
</gene>
<proteinExistence type="predicted"/>
<reference evidence="1" key="2">
    <citation type="submission" date="2023-05" db="EMBL/GenBank/DDBJ databases">
        <authorList>
            <person name="Fouks B."/>
        </authorList>
    </citation>
    <scope>NUCLEOTIDE SEQUENCE</scope>
    <source>
        <strain evidence="1">Stay&amp;Tobe</strain>
        <tissue evidence="1">Testes</tissue>
    </source>
</reference>
<dbReference type="EMBL" id="JASPKZ010007835">
    <property type="protein sequence ID" value="KAJ9581914.1"/>
    <property type="molecule type" value="Genomic_DNA"/>
</dbReference>
<dbReference type="AlphaFoldDB" id="A0AAD7ZJN0"/>
<name>A0AAD7ZJN0_DIPPU</name>
<dbReference type="Proteomes" id="UP001233999">
    <property type="component" value="Unassembled WGS sequence"/>
</dbReference>
<feature type="non-terminal residue" evidence="1">
    <location>
        <position position="75"/>
    </location>
</feature>
<accession>A0AAD7ZJN0</accession>
<evidence type="ECO:0000313" key="1">
    <source>
        <dbReference type="EMBL" id="KAJ9581914.1"/>
    </source>
</evidence>
<reference evidence="1" key="1">
    <citation type="journal article" date="2023" name="IScience">
        <title>Live-bearing cockroach genome reveals convergent evolutionary mechanisms linked to viviparity in insects and beyond.</title>
        <authorList>
            <person name="Fouks B."/>
            <person name="Harrison M.C."/>
            <person name="Mikhailova A.A."/>
            <person name="Marchal E."/>
            <person name="English S."/>
            <person name="Carruthers M."/>
            <person name="Jennings E.C."/>
            <person name="Chiamaka E.L."/>
            <person name="Frigard R.A."/>
            <person name="Pippel M."/>
            <person name="Attardo G.M."/>
            <person name="Benoit J.B."/>
            <person name="Bornberg-Bauer E."/>
            <person name="Tobe S.S."/>
        </authorList>
    </citation>
    <scope>NUCLEOTIDE SEQUENCE</scope>
    <source>
        <strain evidence="1">Stay&amp;Tobe</strain>
    </source>
</reference>
<feature type="non-terminal residue" evidence="1">
    <location>
        <position position="1"/>
    </location>
</feature>
<protein>
    <submittedName>
        <fullName evidence="1">Uncharacterized protein</fullName>
    </submittedName>
</protein>
<keyword evidence="2" id="KW-1185">Reference proteome</keyword>
<organism evidence="1 2">
    <name type="scientific">Diploptera punctata</name>
    <name type="common">Pacific beetle cockroach</name>
    <dbReference type="NCBI Taxonomy" id="6984"/>
    <lineage>
        <taxon>Eukaryota</taxon>
        <taxon>Metazoa</taxon>
        <taxon>Ecdysozoa</taxon>
        <taxon>Arthropoda</taxon>
        <taxon>Hexapoda</taxon>
        <taxon>Insecta</taxon>
        <taxon>Pterygota</taxon>
        <taxon>Neoptera</taxon>
        <taxon>Polyneoptera</taxon>
        <taxon>Dictyoptera</taxon>
        <taxon>Blattodea</taxon>
        <taxon>Blaberoidea</taxon>
        <taxon>Blaberidae</taxon>
        <taxon>Diplopterinae</taxon>
        <taxon>Diploptera</taxon>
    </lineage>
</organism>
<comment type="caution">
    <text evidence="1">The sequence shown here is derived from an EMBL/GenBank/DDBJ whole genome shotgun (WGS) entry which is preliminary data.</text>
</comment>
<evidence type="ECO:0000313" key="2">
    <source>
        <dbReference type="Proteomes" id="UP001233999"/>
    </source>
</evidence>
<sequence>LSAGKRRLHCCCILVRDIVLCINQPSVEMKHVSHKSVSRKPCSNLRIMIMECVIEKIMNRDFVMSRIYIMHEQHT</sequence>